<feature type="transmembrane region" description="Helical" evidence="1">
    <location>
        <begin position="15"/>
        <end position="37"/>
    </location>
</feature>
<keyword evidence="1" id="KW-1133">Transmembrane helix</keyword>
<evidence type="ECO:0000313" key="3">
    <source>
        <dbReference type="Proteomes" id="UP000242913"/>
    </source>
</evidence>
<dbReference type="OrthoDB" id="5860659at2759"/>
<accession>A0A238BVY2</accession>
<reference evidence="2 3" key="1">
    <citation type="submission" date="2015-12" db="EMBL/GenBank/DDBJ databases">
        <title>Draft genome of the nematode, Onchocerca flexuosa.</title>
        <authorList>
            <person name="Mitreva M."/>
        </authorList>
    </citation>
    <scope>NUCLEOTIDE SEQUENCE [LARGE SCALE GENOMIC DNA]</scope>
    <source>
        <strain evidence="2">Red Deer</strain>
    </source>
</reference>
<protein>
    <submittedName>
        <fullName evidence="2">Uncharacterized protein</fullName>
    </submittedName>
</protein>
<evidence type="ECO:0000313" key="2">
    <source>
        <dbReference type="EMBL" id="OZC08850.1"/>
    </source>
</evidence>
<organism evidence="2 3">
    <name type="scientific">Onchocerca flexuosa</name>
    <dbReference type="NCBI Taxonomy" id="387005"/>
    <lineage>
        <taxon>Eukaryota</taxon>
        <taxon>Metazoa</taxon>
        <taxon>Ecdysozoa</taxon>
        <taxon>Nematoda</taxon>
        <taxon>Chromadorea</taxon>
        <taxon>Rhabditida</taxon>
        <taxon>Spirurina</taxon>
        <taxon>Spiruromorpha</taxon>
        <taxon>Filarioidea</taxon>
        <taxon>Onchocercidae</taxon>
        <taxon>Onchocerca</taxon>
    </lineage>
</organism>
<dbReference type="Proteomes" id="UP000242913">
    <property type="component" value="Unassembled WGS sequence"/>
</dbReference>
<dbReference type="AlphaFoldDB" id="A0A238BVY2"/>
<gene>
    <name evidence="2" type="ORF">X798_04082</name>
</gene>
<feature type="non-terminal residue" evidence="2">
    <location>
        <position position="91"/>
    </location>
</feature>
<dbReference type="EMBL" id="KZ270001">
    <property type="protein sequence ID" value="OZC08850.1"/>
    <property type="molecule type" value="Genomic_DNA"/>
</dbReference>
<sequence length="91" mass="10979">MFANSFSVNFTVPQMAMFIMAVILIFLLLVIALNCYIECCIRHTNILQKCEGDQQFFDKEYYDEICTLFYRHNQIEIKQIEKNRELKRQKE</sequence>
<name>A0A238BVY2_9BILA</name>
<proteinExistence type="predicted"/>
<evidence type="ECO:0000256" key="1">
    <source>
        <dbReference type="SAM" id="Phobius"/>
    </source>
</evidence>
<keyword evidence="3" id="KW-1185">Reference proteome</keyword>
<keyword evidence="1" id="KW-0812">Transmembrane</keyword>
<keyword evidence="1" id="KW-0472">Membrane</keyword>